<dbReference type="RefSeq" id="WP_005960417.1">
    <property type="nucleotide sequence ID" value="NZ_ALKK01000011.1"/>
</dbReference>
<proteinExistence type="predicted"/>
<evidence type="ECO:0000313" key="3">
    <source>
        <dbReference type="Proteomes" id="UP000003120"/>
    </source>
</evidence>
<dbReference type="EMBL" id="ALKK01000011">
    <property type="protein sequence ID" value="EJU18805.1"/>
    <property type="molecule type" value="Genomic_DNA"/>
</dbReference>
<evidence type="ECO:0000256" key="1">
    <source>
        <dbReference type="SAM" id="Phobius"/>
    </source>
</evidence>
<reference evidence="2 3" key="1">
    <citation type="submission" date="2012-07" db="EMBL/GenBank/DDBJ databases">
        <authorList>
            <person name="Durkin A.S."/>
            <person name="McCorrison J."/>
            <person name="Torralba M."/>
            <person name="Gillis M."/>
            <person name="Methe B."/>
            <person name="Sutton G."/>
            <person name="Nelson K.E."/>
        </authorList>
    </citation>
    <scope>NUCLEOTIDE SEQUENCE [LARGE SCALE GENOMIC DNA]</scope>
    <source>
        <strain evidence="2 3">Fnf 1007</strain>
    </source>
</reference>
<keyword evidence="1" id="KW-0812">Transmembrane</keyword>
<dbReference type="Proteomes" id="UP000003120">
    <property type="component" value="Unassembled WGS sequence"/>
</dbReference>
<keyword evidence="1" id="KW-1133">Transmembrane helix</keyword>
<organism evidence="2 3">
    <name type="scientific">Fusobacterium necrophorum subsp. funduliforme Fnf 1007</name>
    <dbReference type="NCBI Taxonomy" id="1161424"/>
    <lineage>
        <taxon>Bacteria</taxon>
        <taxon>Fusobacteriati</taxon>
        <taxon>Fusobacteriota</taxon>
        <taxon>Fusobacteriia</taxon>
        <taxon>Fusobacteriales</taxon>
        <taxon>Fusobacteriaceae</taxon>
        <taxon>Fusobacterium</taxon>
    </lineage>
</organism>
<name>A0AAN3VX95_9FUSO</name>
<comment type="caution">
    <text evidence="2">The sequence shown here is derived from an EMBL/GenBank/DDBJ whole genome shotgun (WGS) entry which is preliminary data.</text>
</comment>
<keyword evidence="1" id="KW-0472">Membrane</keyword>
<gene>
    <name evidence="2" type="ORF">HMPREF1127_1093</name>
</gene>
<protein>
    <submittedName>
        <fullName evidence="2">Uncharacterized protein</fullName>
    </submittedName>
</protein>
<accession>A0AAN3VX95</accession>
<dbReference type="AlphaFoldDB" id="A0AAN3VX95"/>
<dbReference type="GeneID" id="82876038"/>
<feature type="transmembrane region" description="Helical" evidence="1">
    <location>
        <begin position="14"/>
        <end position="37"/>
    </location>
</feature>
<sequence length="43" mass="4684">MIDRLYQYVSSSPFVLGFTCGIIYAVAPIISAIASFITKGGRR</sequence>
<evidence type="ECO:0000313" key="2">
    <source>
        <dbReference type="EMBL" id="EJU18805.1"/>
    </source>
</evidence>